<organism evidence="2 3">
    <name type="scientific">Secundilactobacillus similis DSM 23365 = JCM 2765</name>
    <dbReference type="NCBI Taxonomy" id="1423804"/>
    <lineage>
        <taxon>Bacteria</taxon>
        <taxon>Bacillati</taxon>
        <taxon>Bacillota</taxon>
        <taxon>Bacilli</taxon>
        <taxon>Lactobacillales</taxon>
        <taxon>Lactobacillaceae</taxon>
        <taxon>Secundilactobacillus</taxon>
    </lineage>
</organism>
<dbReference type="PATRIC" id="fig|1423804.4.peg.1759"/>
<sequence length="102" mass="11361">MAKAKYPVSEYVGVPVEQDQSGQYVIKDQTDFQLHSWRTGRHTKGKFKQLGQVFLTENGLSVAVVATHPVAYKDRHGITPMQRFTSETVADAVLKLAQSKLA</sequence>
<reference evidence="2 3" key="1">
    <citation type="journal article" date="2015" name="Genome Announc.">
        <title>Expanding the biotechnology potential of lactobacilli through comparative genomics of 213 strains and associated genera.</title>
        <authorList>
            <person name="Sun Z."/>
            <person name="Harris H.M."/>
            <person name="McCann A."/>
            <person name="Guo C."/>
            <person name="Argimon S."/>
            <person name="Zhang W."/>
            <person name="Yang X."/>
            <person name="Jeffery I.B."/>
            <person name="Cooney J.C."/>
            <person name="Kagawa T.F."/>
            <person name="Liu W."/>
            <person name="Song Y."/>
            <person name="Salvetti E."/>
            <person name="Wrobel A."/>
            <person name="Rasinkangas P."/>
            <person name="Parkhill J."/>
            <person name="Rea M.C."/>
            <person name="O'Sullivan O."/>
            <person name="Ritari J."/>
            <person name="Douillard F.P."/>
            <person name="Paul Ross R."/>
            <person name="Yang R."/>
            <person name="Briner A.E."/>
            <person name="Felis G.E."/>
            <person name="de Vos W.M."/>
            <person name="Barrangou R."/>
            <person name="Klaenhammer T.R."/>
            <person name="Caufield P.W."/>
            <person name="Cui Y."/>
            <person name="Zhang H."/>
            <person name="O'Toole P.W."/>
        </authorList>
    </citation>
    <scope>NUCLEOTIDE SEQUENCE [LARGE SCALE GENOMIC DNA]</scope>
    <source>
        <strain evidence="2 3">DSM 23365</strain>
    </source>
</reference>
<dbReference type="EMBL" id="AYZM01000134">
    <property type="protein sequence ID" value="KRN19995.1"/>
    <property type="molecule type" value="Genomic_DNA"/>
</dbReference>
<accession>A0A0R2EXJ1</accession>
<name>A0A0R2EXJ1_9LACO</name>
<protein>
    <recommendedName>
        <fullName evidence="1">DUF7671 domain-containing protein</fullName>
    </recommendedName>
</protein>
<gene>
    <name evidence="2" type="ORF">FD14_GL001631</name>
</gene>
<dbReference type="Proteomes" id="UP000051442">
    <property type="component" value="Unassembled WGS sequence"/>
</dbReference>
<evidence type="ECO:0000313" key="2">
    <source>
        <dbReference type="EMBL" id="KRN19995.1"/>
    </source>
</evidence>
<comment type="caution">
    <text evidence="2">The sequence shown here is derived from an EMBL/GenBank/DDBJ whole genome shotgun (WGS) entry which is preliminary data.</text>
</comment>
<dbReference type="Pfam" id="PF24710">
    <property type="entry name" value="DUF7671"/>
    <property type="match status" value="1"/>
</dbReference>
<proteinExistence type="predicted"/>
<dbReference type="STRING" id="1423804.FD14_GL001631"/>
<dbReference type="RefSeq" id="WP_082624493.1">
    <property type="nucleotide sequence ID" value="NZ_AYZM01000134.1"/>
</dbReference>
<keyword evidence="3" id="KW-1185">Reference proteome</keyword>
<dbReference type="AlphaFoldDB" id="A0A0R2EXJ1"/>
<evidence type="ECO:0000259" key="1">
    <source>
        <dbReference type="Pfam" id="PF24710"/>
    </source>
</evidence>
<evidence type="ECO:0000313" key="3">
    <source>
        <dbReference type="Proteomes" id="UP000051442"/>
    </source>
</evidence>
<feature type="domain" description="DUF7671" evidence="1">
    <location>
        <begin position="3"/>
        <end position="97"/>
    </location>
</feature>
<dbReference type="InterPro" id="IPR056088">
    <property type="entry name" value="DUF7671"/>
</dbReference>